<dbReference type="InterPro" id="IPR050644">
    <property type="entry name" value="PG_Glycine_Bridge_Synth"/>
</dbReference>
<keyword evidence="3" id="KW-0133">Cell shape</keyword>
<evidence type="ECO:0000256" key="3">
    <source>
        <dbReference type="ARBA" id="ARBA00022960"/>
    </source>
</evidence>
<dbReference type="InterPro" id="IPR016181">
    <property type="entry name" value="Acyl_CoA_acyltransferase"/>
</dbReference>
<evidence type="ECO:0000313" key="8">
    <source>
        <dbReference type="Proteomes" id="UP000177885"/>
    </source>
</evidence>
<sequence length="319" mass="35851">MEEGLNKSMWNAFVAERGPRSGAFLQSWEWGMFQESLGRRVIRRGDLEVWAGQFIEMPLPFGMKYLYCPKGPVGRYPSLYEGEGMGEVFVRIEPAQKPSDRRARQTIDIQPSHTLITDLVRSSEDLLAAMHEKTRYNLRLAERKGVEIELDSSDFDGAWPLFETTGSRGGFRLHDRAYYERLLKALPPPYEGGAWGGCAVAFLAVARFEGKVIAANIMADFAGTRTYLHGASSDEHRNVMAPFVLHWKLIEDAKAKGLAAYDWWGVAPEGAPDSHPWSGITRFKLGWGGERADSPGTFDVVTDPLRYGAYRLARALRRS</sequence>
<comment type="caution">
    <text evidence="7">The sequence shown here is derived from an EMBL/GenBank/DDBJ whole genome shotgun (WGS) entry which is preliminary data.</text>
</comment>
<dbReference type="PROSITE" id="PS51191">
    <property type="entry name" value="FEMABX"/>
    <property type="match status" value="1"/>
</dbReference>
<keyword evidence="5" id="KW-0012">Acyltransferase</keyword>
<keyword evidence="2" id="KW-0808">Transferase</keyword>
<keyword evidence="4" id="KW-0573">Peptidoglycan synthesis</keyword>
<dbReference type="Gene3D" id="3.40.630.30">
    <property type="match status" value="2"/>
</dbReference>
<dbReference type="GO" id="GO:0009252">
    <property type="term" value="P:peptidoglycan biosynthetic process"/>
    <property type="evidence" value="ECO:0007669"/>
    <property type="project" value="UniProtKB-KW"/>
</dbReference>
<accession>A0A1F7TLU8</accession>
<evidence type="ECO:0000256" key="2">
    <source>
        <dbReference type="ARBA" id="ARBA00022679"/>
    </source>
</evidence>
<dbReference type="Proteomes" id="UP000177885">
    <property type="component" value="Unassembled WGS sequence"/>
</dbReference>
<dbReference type="PANTHER" id="PTHR36174">
    <property type="entry name" value="LIPID II:GLYCINE GLYCYLTRANSFERASE"/>
    <property type="match status" value="1"/>
</dbReference>
<dbReference type="PANTHER" id="PTHR36174:SF1">
    <property type="entry name" value="LIPID II:GLYCINE GLYCYLTRANSFERASE"/>
    <property type="match status" value="1"/>
</dbReference>
<keyword evidence="6" id="KW-0961">Cell wall biogenesis/degradation</keyword>
<evidence type="ECO:0000256" key="5">
    <source>
        <dbReference type="ARBA" id="ARBA00023315"/>
    </source>
</evidence>
<evidence type="ECO:0008006" key="9">
    <source>
        <dbReference type="Google" id="ProtNLM"/>
    </source>
</evidence>
<dbReference type="SUPFAM" id="SSF55729">
    <property type="entry name" value="Acyl-CoA N-acyltransferases (Nat)"/>
    <property type="match status" value="2"/>
</dbReference>
<name>A0A1F7TLU8_9BACT</name>
<dbReference type="AlphaFoldDB" id="A0A1F7TLU8"/>
<evidence type="ECO:0000256" key="6">
    <source>
        <dbReference type="ARBA" id="ARBA00023316"/>
    </source>
</evidence>
<gene>
    <name evidence="7" type="ORF">A2856_00500</name>
</gene>
<evidence type="ECO:0000256" key="4">
    <source>
        <dbReference type="ARBA" id="ARBA00022984"/>
    </source>
</evidence>
<dbReference type="GO" id="GO:0016755">
    <property type="term" value="F:aminoacyltransferase activity"/>
    <property type="evidence" value="ECO:0007669"/>
    <property type="project" value="InterPro"/>
</dbReference>
<dbReference type="STRING" id="1802385.A2856_00500"/>
<dbReference type="GO" id="GO:0008360">
    <property type="term" value="P:regulation of cell shape"/>
    <property type="evidence" value="ECO:0007669"/>
    <property type="project" value="UniProtKB-KW"/>
</dbReference>
<organism evidence="7 8">
    <name type="scientific">Candidatus Uhrbacteria bacterium RIFCSPHIGHO2_01_FULL_63_20</name>
    <dbReference type="NCBI Taxonomy" id="1802385"/>
    <lineage>
        <taxon>Bacteria</taxon>
        <taxon>Candidatus Uhriibacteriota</taxon>
    </lineage>
</organism>
<evidence type="ECO:0000256" key="1">
    <source>
        <dbReference type="ARBA" id="ARBA00009943"/>
    </source>
</evidence>
<proteinExistence type="inferred from homology"/>
<dbReference type="InterPro" id="IPR003447">
    <property type="entry name" value="FEMABX"/>
</dbReference>
<dbReference type="GO" id="GO:0071555">
    <property type="term" value="P:cell wall organization"/>
    <property type="evidence" value="ECO:0007669"/>
    <property type="project" value="UniProtKB-KW"/>
</dbReference>
<comment type="similarity">
    <text evidence="1">Belongs to the FemABX family.</text>
</comment>
<dbReference type="Pfam" id="PF02388">
    <property type="entry name" value="FemAB"/>
    <property type="match status" value="2"/>
</dbReference>
<dbReference type="EMBL" id="MGDT01000004">
    <property type="protein sequence ID" value="OGL66963.1"/>
    <property type="molecule type" value="Genomic_DNA"/>
</dbReference>
<evidence type="ECO:0000313" key="7">
    <source>
        <dbReference type="EMBL" id="OGL66963.1"/>
    </source>
</evidence>
<reference evidence="7 8" key="1">
    <citation type="journal article" date="2016" name="Nat. Commun.">
        <title>Thousands of microbial genomes shed light on interconnected biogeochemical processes in an aquifer system.</title>
        <authorList>
            <person name="Anantharaman K."/>
            <person name="Brown C.T."/>
            <person name="Hug L.A."/>
            <person name="Sharon I."/>
            <person name="Castelle C.J."/>
            <person name="Probst A.J."/>
            <person name="Thomas B.C."/>
            <person name="Singh A."/>
            <person name="Wilkins M.J."/>
            <person name="Karaoz U."/>
            <person name="Brodie E.L."/>
            <person name="Williams K.H."/>
            <person name="Hubbard S.S."/>
            <person name="Banfield J.F."/>
        </authorList>
    </citation>
    <scope>NUCLEOTIDE SEQUENCE [LARGE SCALE GENOMIC DNA]</scope>
</reference>
<protein>
    <recommendedName>
        <fullName evidence="9">BioF2-like acetyltransferase domain-containing protein</fullName>
    </recommendedName>
</protein>